<feature type="region of interest" description="Disordered" evidence="1">
    <location>
        <begin position="96"/>
        <end position="155"/>
    </location>
</feature>
<sequence>MSDYEDSTIAYTAVSSPFRGLLDIGSLGVDGPPMMPEDPYAYVVAAFQAPPVPDYVSGPEHLPSPVYLPEFVPEPVYLKFMPVEDDILPAEEEPLPTAASPTIESPSYIDESDPDEDSEEDPKDDPEEGMRNRMKTEPFETDESTATPPPHPVYRITTRMSIRPRTPISLPSDTDIATLMAIHTPPPSPLSLLSLPLPQIPSPPLPLLSPPPTDPTYEEAPLGYRASILRWGDERREIPEADPPLRKRLSTAHTSTYKLGESSAAVAARLGEPVRDDLYRFVDTVERGEGFTPAFMEVGYGITDAWDDLVGAIQEIAPTTVKRVNQNMTEISTTFDLETSMIYAMIKEKWDDQALQRAQVSAQQTEITDLRVVDRIFQTTVRTQHEEIRELRAVDRKLQARFIQALTALKSCHVNLGVAKALAARNADRNTNDDDNYVSRTGARRTERFTHECTYPDFMKLKKAQEKDKIRSKPDKNKKRGEAGKSQKQLQ</sequence>
<evidence type="ECO:0000256" key="1">
    <source>
        <dbReference type="SAM" id="MobiDB-lite"/>
    </source>
</evidence>
<organism evidence="2">
    <name type="scientific">Tanacetum cinerariifolium</name>
    <name type="common">Dalmatian daisy</name>
    <name type="synonym">Chrysanthemum cinerariifolium</name>
    <dbReference type="NCBI Taxonomy" id="118510"/>
    <lineage>
        <taxon>Eukaryota</taxon>
        <taxon>Viridiplantae</taxon>
        <taxon>Streptophyta</taxon>
        <taxon>Embryophyta</taxon>
        <taxon>Tracheophyta</taxon>
        <taxon>Spermatophyta</taxon>
        <taxon>Magnoliopsida</taxon>
        <taxon>eudicotyledons</taxon>
        <taxon>Gunneridae</taxon>
        <taxon>Pentapetalae</taxon>
        <taxon>asterids</taxon>
        <taxon>campanulids</taxon>
        <taxon>Asterales</taxon>
        <taxon>Asteraceae</taxon>
        <taxon>Asteroideae</taxon>
        <taxon>Anthemideae</taxon>
        <taxon>Anthemidinae</taxon>
        <taxon>Tanacetum</taxon>
    </lineage>
</organism>
<feature type="compositionally biased region" description="Basic and acidic residues" evidence="1">
    <location>
        <begin position="463"/>
        <end position="485"/>
    </location>
</feature>
<feature type="compositionally biased region" description="Acidic residues" evidence="1">
    <location>
        <begin position="110"/>
        <end position="127"/>
    </location>
</feature>
<evidence type="ECO:0000313" key="2">
    <source>
        <dbReference type="EMBL" id="GEY48552.1"/>
    </source>
</evidence>
<proteinExistence type="predicted"/>
<protein>
    <recommendedName>
        <fullName evidence="3">Reverse transcriptase domain-containing protein</fullName>
    </recommendedName>
</protein>
<comment type="caution">
    <text evidence="2">The sequence shown here is derived from an EMBL/GenBank/DDBJ whole genome shotgun (WGS) entry which is preliminary data.</text>
</comment>
<name>A0A699HL48_TANCI</name>
<dbReference type="AlphaFoldDB" id="A0A699HL48"/>
<dbReference type="EMBL" id="BKCJ010182521">
    <property type="protein sequence ID" value="GEY48552.1"/>
    <property type="molecule type" value="Genomic_DNA"/>
</dbReference>
<evidence type="ECO:0008006" key="3">
    <source>
        <dbReference type="Google" id="ProtNLM"/>
    </source>
</evidence>
<feature type="compositionally biased region" description="Basic and acidic residues" evidence="1">
    <location>
        <begin position="128"/>
        <end position="138"/>
    </location>
</feature>
<reference evidence="2" key="1">
    <citation type="journal article" date="2019" name="Sci. Rep.">
        <title>Draft genome of Tanacetum cinerariifolium, the natural source of mosquito coil.</title>
        <authorList>
            <person name="Yamashiro T."/>
            <person name="Shiraishi A."/>
            <person name="Satake H."/>
            <person name="Nakayama K."/>
        </authorList>
    </citation>
    <scope>NUCLEOTIDE SEQUENCE</scope>
</reference>
<feature type="region of interest" description="Disordered" evidence="1">
    <location>
        <begin position="463"/>
        <end position="491"/>
    </location>
</feature>
<accession>A0A699HL48</accession>
<gene>
    <name evidence="2" type="ORF">Tci_420526</name>
</gene>